<keyword evidence="2" id="KW-0812">Transmembrane</keyword>
<keyword evidence="2" id="KW-1133">Transmembrane helix</keyword>
<evidence type="ECO:0000256" key="1">
    <source>
        <dbReference type="SAM" id="MobiDB-lite"/>
    </source>
</evidence>
<dbReference type="Proteomes" id="UP000290189">
    <property type="component" value="Unassembled WGS sequence"/>
</dbReference>
<feature type="compositionally biased region" description="Low complexity" evidence="1">
    <location>
        <begin position="87"/>
        <end position="96"/>
    </location>
</feature>
<gene>
    <name evidence="3" type="ORF">PBRA_006352</name>
    <name evidence="4" type="ORF">PLBR_LOCUS2400</name>
</gene>
<evidence type="ECO:0000313" key="4">
    <source>
        <dbReference type="EMBL" id="SPQ95185.1"/>
    </source>
</evidence>
<protein>
    <submittedName>
        <fullName evidence="3">Uncharacterized protein</fullName>
    </submittedName>
</protein>
<evidence type="ECO:0000313" key="5">
    <source>
        <dbReference type="Proteomes" id="UP000039324"/>
    </source>
</evidence>
<name>A0A0G4ISA7_PLABS</name>
<keyword evidence="2" id="KW-0472">Membrane</keyword>
<accession>A0A0G4ISA7</accession>
<sequence length="117" mass="12006">MSSPHGAASGAANMNALETMDWSSAHPRTGLADSLHWVPWRNIAVASLSLAVVLLLGPFQGLCLIAVVYALAKALAFVPDKPAQGLAPTSTPAPTTLCRPAGHSNGGPRIATLSQAR</sequence>
<feature type="region of interest" description="Disordered" evidence="1">
    <location>
        <begin position="82"/>
        <end position="117"/>
    </location>
</feature>
<proteinExistence type="predicted"/>
<keyword evidence="4" id="KW-0496">Mitochondrion</keyword>
<evidence type="ECO:0000313" key="3">
    <source>
        <dbReference type="EMBL" id="CEO98238.1"/>
    </source>
</evidence>
<dbReference type="Proteomes" id="UP000039324">
    <property type="component" value="Unassembled WGS sequence"/>
</dbReference>
<reference evidence="4 6" key="2">
    <citation type="submission" date="2018-03" db="EMBL/GenBank/DDBJ databases">
        <authorList>
            <person name="Fogelqvist J."/>
        </authorList>
    </citation>
    <scope>NUCLEOTIDE SEQUENCE [LARGE SCALE GENOMIC DNA]</scope>
</reference>
<evidence type="ECO:0000313" key="6">
    <source>
        <dbReference type="Proteomes" id="UP000290189"/>
    </source>
</evidence>
<geneLocation type="mitochondrion" evidence="4"/>
<organism evidence="3 5">
    <name type="scientific">Plasmodiophora brassicae</name>
    <name type="common">Clubroot disease agent</name>
    <dbReference type="NCBI Taxonomy" id="37360"/>
    <lineage>
        <taxon>Eukaryota</taxon>
        <taxon>Sar</taxon>
        <taxon>Rhizaria</taxon>
        <taxon>Endomyxa</taxon>
        <taxon>Phytomyxea</taxon>
        <taxon>Plasmodiophorida</taxon>
        <taxon>Plasmodiophoridae</taxon>
        <taxon>Plasmodiophora</taxon>
    </lineage>
</organism>
<dbReference type="AlphaFoldDB" id="A0A0G4ISA7"/>
<dbReference type="EMBL" id="OVEO01000003">
    <property type="protein sequence ID" value="SPQ95185.1"/>
    <property type="molecule type" value="Genomic_DNA"/>
</dbReference>
<keyword evidence="5" id="KW-1185">Reference proteome</keyword>
<dbReference type="EMBL" id="CDSF01000083">
    <property type="protein sequence ID" value="CEO98238.1"/>
    <property type="molecule type" value="Genomic_DNA"/>
</dbReference>
<evidence type="ECO:0000256" key="2">
    <source>
        <dbReference type="SAM" id="Phobius"/>
    </source>
</evidence>
<feature type="transmembrane region" description="Helical" evidence="2">
    <location>
        <begin position="43"/>
        <end position="72"/>
    </location>
</feature>
<reference evidence="3 5" key="1">
    <citation type="submission" date="2015-02" db="EMBL/GenBank/DDBJ databases">
        <authorList>
            <person name="Chooi Y.-H."/>
        </authorList>
    </citation>
    <scope>NUCLEOTIDE SEQUENCE [LARGE SCALE GENOMIC DNA]</scope>
    <source>
        <strain evidence="3">E3</strain>
    </source>
</reference>